<proteinExistence type="predicted"/>
<gene>
    <name evidence="1" type="primary">Acey_s0428.g1280</name>
    <name evidence="1" type="ORF">Y032_0428g1280</name>
</gene>
<dbReference type="EMBL" id="JARK01000028">
    <property type="protein sequence ID" value="EYC45413.1"/>
    <property type="molecule type" value="Genomic_DNA"/>
</dbReference>
<reference evidence="2" key="1">
    <citation type="journal article" date="2015" name="Nat. Genet.">
        <title>The genome and transcriptome of the zoonotic hookworm Ancylostoma ceylanicum identify infection-specific gene families.</title>
        <authorList>
            <person name="Schwarz E.M."/>
            <person name="Hu Y."/>
            <person name="Antoshechkin I."/>
            <person name="Miller M.M."/>
            <person name="Sternberg P.W."/>
            <person name="Aroian R.V."/>
        </authorList>
    </citation>
    <scope>NUCLEOTIDE SEQUENCE</scope>
    <source>
        <strain evidence="2">HY135</strain>
    </source>
</reference>
<dbReference type="AlphaFoldDB" id="A0A016X2B9"/>
<organism evidence="1 2">
    <name type="scientific">Ancylostoma ceylanicum</name>
    <dbReference type="NCBI Taxonomy" id="53326"/>
    <lineage>
        <taxon>Eukaryota</taxon>
        <taxon>Metazoa</taxon>
        <taxon>Ecdysozoa</taxon>
        <taxon>Nematoda</taxon>
        <taxon>Chromadorea</taxon>
        <taxon>Rhabditida</taxon>
        <taxon>Rhabditina</taxon>
        <taxon>Rhabditomorpha</taxon>
        <taxon>Strongyloidea</taxon>
        <taxon>Ancylostomatidae</taxon>
        <taxon>Ancylostomatinae</taxon>
        <taxon>Ancylostoma</taxon>
    </lineage>
</organism>
<name>A0A016X2B9_9BILA</name>
<sequence>MLFEIRHEDLLLAKSESLTNTSCMYIWSHHSIRYNSLRNLYIFYNAFLETRTEGMSKSLLRLQNTNSQYTETCTAKLVVSPYLDILNCENMLQFYQTLLLFSFLYLIWNCYNANRLLLMCEDDQRLKAGEKSK</sequence>
<comment type="caution">
    <text evidence="1">The sequence shown here is derived from an EMBL/GenBank/DDBJ whole genome shotgun (WGS) entry which is preliminary data.</text>
</comment>
<accession>A0A016X2B9</accession>
<evidence type="ECO:0000313" key="1">
    <source>
        <dbReference type="EMBL" id="EYC45413.1"/>
    </source>
</evidence>
<evidence type="ECO:0000313" key="2">
    <source>
        <dbReference type="Proteomes" id="UP000024635"/>
    </source>
</evidence>
<keyword evidence="2" id="KW-1185">Reference proteome</keyword>
<protein>
    <submittedName>
        <fullName evidence="1">Uncharacterized protein</fullName>
    </submittedName>
</protein>
<dbReference type="Proteomes" id="UP000024635">
    <property type="component" value="Unassembled WGS sequence"/>
</dbReference>